<evidence type="ECO:0000313" key="12">
    <source>
        <dbReference type="EMBL" id="KAB7500095.1"/>
    </source>
</evidence>
<keyword evidence="5" id="KW-1133">Transmembrane helix</keyword>
<proteinExistence type="predicted"/>
<dbReference type="InterPro" id="IPR013098">
    <property type="entry name" value="Ig_I-set"/>
</dbReference>
<dbReference type="Gene3D" id="2.60.40.10">
    <property type="entry name" value="Immunoglobulins"/>
    <property type="match status" value="8"/>
</dbReference>
<accession>A0A5N5T1L4</accession>
<evidence type="ECO:0000256" key="8">
    <source>
        <dbReference type="ARBA" id="ARBA00023319"/>
    </source>
</evidence>
<dbReference type="SUPFAM" id="SSF49265">
    <property type="entry name" value="Fibronectin type III"/>
    <property type="match status" value="2"/>
</dbReference>
<comment type="caution">
    <text evidence="12">The sequence shown here is derived from an EMBL/GenBank/DDBJ whole genome shotgun (WGS) entry which is preliminary data.</text>
</comment>
<feature type="domain" description="Fibronectin type-III" evidence="11">
    <location>
        <begin position="606"/>
        <end position="710"/>
    </location>
</feature>
<comment type="subcellular location">
    <subcellularLocation>
        <location evidence="1">Membrane</location>
        <topology evidence="1">Single-pass membrane protein</topology>
    </subcellularLocation>
</comment>
<feature type="domain" description="Ig-like" evidence="10">
    <location>
        <begin position="279"/>
        <end position="373"/>
    </location>
</feature>
<dbReference type="GO" id="GO:0070593">
    <property type="term" value="P:dendrite self-avoidance"/>
    <property type="evidence" value="ECO:0007669"/>
    <property type="project" value="TreeGrafter"/>
</dbReference>
<dbReference type="FunFam" id="2.60.40.10:FF:000032">
    <property type="entry name" value="palladin isoform X1"/>
    <property type="match status" value="1"/>
</dbReference>
<dbReference type="InterPro" id="IPR036179">
    <property type="entry name" value="Ig-like_dom_sf"/>
</dbReference>
<feature type="region of interest" description="Disordered" evidence="9">
    <location>
        <begin position="958"/>
        <end position="995"/>
    </location>
</feature>
<dbReference type="InterPro" id="IPR003599">
    <property type="entry name" value="Ig_sub"/>
</dbReference>
<dbReference type="GO" id="GO:0007156">
    <property type="term" value="P:homophilic cell adhesion via plasma membrane adhesion molecules"/>
    <property type="evidence" value="ECO:0007669"/>
    <property type="project" value="TreeGrafter"/>
</dbReference>
<dbReference type="OrthoDB" id="428111at2759"/>
<dbReference type="FunFam" id="2.60.40.10:FF:000008">
    <property type="entry name" value="roundabout homolog 2 isoform X2"/>
    <property type="match status" value="1"/>
</dbReference>
<dbReference type="InterPro" id="IPR013783">
    <property type="entry name" value="Ig-like_fold"/>
</dbReference>
<feature type="region of interest" description="Disordered" evidence="9">
    <location>
        <begin position="786"/>
        <end position="807"/>
    </location>
</feature>
<dbReference type="SMART" id="SM00408">
    <property type="entry name" value="IGc2"/>
    <property type="match status" value="5"/>
</dbReference>
<evidence type="ECO:0000256" key="9">
    <source>
        <dbReference type="SAM" id="MobiDB-lite"/>
    </source>
</evidence>
<evidence type="ECO:0000313" key="13">
    <source>
        <dbReference type="Proteomes" id="UP000326759"/>
    </source>
</evidence>
<feature type="region of interest" description="Disordered" evidence="9">
    <location>
        <begin position="1030"/>
        <end position="1175"/>
    </location>
</feature>
<feature type="domain" description="Fibronectin type-III" evidence="11">
    <location>
        <begin position="489"/>
        <end position="588"/>
    </location>
</feature>
<dbReference type="FunFam" id="2.60.40.10:FF:000189">
    <property type="entry name" value="Neogenin isoform 3"/>
    <property type="match status" value="2"/>
</dbReference>
<evidence type="ECO:0000256" key="6">
    <source>
        <dbReference type="ARBA" id="ARBA00023136"/>
    </source>
</evidence>
<feature type="non-terminal residue" evidence="12">
    <location>
        <position position="1"/>
    </location>
</feature>
<dbReference type="GO" id="GO:0007411">
    <property type="term" value="P:axon guidance"/>
    <property type="evidence" value="ECO:0007669"/>
    <property type="project" value="TreeGrafter"/>
</dbReference>
<evidence type="ECO:0000256" key="2">
    <source>
        <dbReference type="ARBA" id="ARBA00022692"/>
    </source>
</evidence>
<feature type="domain" description="Ig-like" evidence="10">
    <location>
        <begin position="199"/>
        <end position="273"/>
    </location>
</feature>
<keyword evidence="13" id="KW-1185">Reference proteome</keyword>
<dbReference type="PROSITE" id="PS50835">
    <property type="entry name" value="IG_LIKE"/>
    <property type="match status" value="5"/>
</dbReference>
<keyword evidence="4" id="KW-0677">Repeat</keyword>
<feature type="domain" description="Ig-like" evidence="10">
    <location>
        <begin position="380"/>
        <end position="466"/>
    </location>
</feature>
<evidence type="ECO:0000256" key="1">
    <source>
        <dbReference type="ARBA" id="ARBA00004167"/>
    </source>
</evidence>
<feature type="compositionally biased region" description="Gly residues" evidence="9">
    <location>
        <begin position="958"/>
        <end position="967"/>
    </location>
</feature>
<keyword evidence="8" id="KW-0393">Immunoglobulin domain</keyword>
<feature type="domain" description="Fibronectin type-III" evidence="11">
    <location>
        <begin position="712"/>
        <end position="807"/>
    </location>
</feature>
<dbReference type="AlphaFoldDB" id="A0A5N5T1L4"/>
<dbReference type="InterPro" id="IPR003598">
    <property type="entry name" value="Ig_sub2"/>
</dbReference>
<keyword evidence="3" id="KW-0732">Signal</keyword>
<dbReference type="Proteomes" id="UP000326759">
    <property type="component" value="Unassembled WGS sequence"/>
</dbReference>
<evidence type="ECO:0000256" key="7">
    <source>
        <dbReference type="ARBA" id="ARBA00023157"/>
    </source>
</evidence>
<evidence type="ECO:0000256" key="3">
    <source>
        <dbReference type="ARBA" id="ARBA00022729"/>
    </source>
</evidence>
<dbReference type="PROSITE" id="PS50853">
    <property type="entry name" value="FN3"/>
    <property type="match status" value="3"/>
</dbReference>
<dbReference type="InterPro" id="IPR036116">
    <property type="entry name" value="FN3_sf"/>
</dbReference>
<dbReference type="Pfam" id="PF13927">
    <property type="entry name" value="Ig_3"/>
    <property type="match status" value="3"/>
</dbReference>
<dbReference type="SMART" id="SM00060">
    <property type="entry name" value="FN3"/>
    <property type="match status" value="3"/>
</dbReference>
<name>A0A5N5T1L4_9CRUS</name>
<gene>
    <name evidence="12" type="primary">Robo2</name>
    <name evidence="12" type="ORF">Anas_09864</name>
</gene>
<evidence type="ECO:0000259" key="10">
    <source>
        <dbReference type="PROSITE" id="PS50835"/>
    </source>
</evidence>
<dbReference type="CDD" id="cd00063">
    <property type="entry name" value="FN3"/>
    <property type="match status" value="2"/>
</dbReference>
<feature type="domain" description="Ig-like" evidence="10">
    <location>
        <begin position="105"/>
        <end position="194"/>
    </location>
</feature>
<protein>
    <submittedName>
        <fullName evidence="12">Roundabout-like protein 2</fullName>
    </submittedName>
</protein>
<dbReference type="SMART" id="SM00409">
    <property type="entry name" value="IG"/>
    <property type="match status" value="5"/>
</dbReference>
<organism evidence="12 13">
    <name type="scientific">Armadillidium nasatum</name>
    <dbReference type="NCBI Taxonomy" id="96803"/>
    <lineage>
        <taxon>Eukaryota</taxon>
        <taxon>Metazoa</taxon>
        <taxon>Ecdysozoa</taxon>
        <taxon>Arthropoda</taxon>
        <taxon>Crustacea</taxon>
        <taxon>Multicrustacea</taxon>
        <taxon>Malacostraca</taxon>
        <taxon>Eumalacostraca</taxon>
        <taxon>Peracarida</taxon>
        <taxon>Isopoda</taxon>
        <taxon>Oniscidea</taxon>
        <taxon>Crinocheta</taxon>
        <taxon>Armadillidiidae</taxon>
        <taxon>Armadillidium</taxon>
    </lineage>
</organism>
<dbReference type="PANTHER" id="PTHR10075:SF100">
    <property type="entry name" value="FASCICLIN-2"/>
    <property type="match status" value="1"/>
</dbReference>
<reference evidence="12 13" key="1">
    <citation type="journal article" date="2019" name="PLoS Biol.">
        <title>Sex chromosomes control vertical transmission of feminizing Wolbachia symbionts in an isopod.</title>
        <authorList>
            <person name="Becking T."/>
            <person name="Chebbi M.A."/>
            <person name="Giraud I."/>
            <person name="Moumen B."/>
            <person name="Laverre T."/>
            <person name="Caubet Y."/>
            <person name="Peccoud J."/>
            <person name="Gilbert C."/>
            <person name="Cordaux R."/>
        </authorList>
    </citation>
    <scope>NUCLEOTIDE SEQUENCE [LARGE SCALE GENOMIC DNA]</scope>
    <source>
        <strain evidence="12">ANa2</strain>
        <tissue evidence="12">Whole body excluding digestive tract and cuticle</tissue>
    </source>
</reference>
<sequence length="1175" mass="127908">GQWRSPEITEHPADLLVPRNEPATLNCKAEGKPKPRIAWFKNGKEFNIKEDEGRHIVLENGDLFFLRVLQTKKEDDSGLYWCQASNEVAIARSKNATLEIAVLRDEFGEEPKQARVAEGATALLRCVPPKGHPEPVVVWTKDGKEVDPANEHRFKIVEKGSLVISGARLSDSGNYICKARNVYGSKESPPAELLVLVPPHLVSTSGDITGTSESTIELVCRVGGDPRPEVYWEKVSGGDLPIERMSQEENGQVLRIRHVSAEDEGVYSCRAENPVGTRPVITVSPLEARVGVNGSVSFSCKASGNPPPSTYWTHEGTGVVVGTGQMWGEGRVFVDEFNTLTLQRVTKEDQGFYVCSAVGIAGSALARAHLEVQSVTDMPPPLIALGAPNQTLPLGTEGEMPCEAKGTPEPKIKWFFGDQPLKETERRAVTPLGTLRITDLKVEDTGVYTCQATSASGTTSWTTSLAVASPTNPNVAFFKMPSDTALPEPPPDVSILSINDTSATLGWRRGRPGASPILGYSVQMWSPDLRGPWQSATTSPVSPPAMPVGVVVTGLTPDSRYVFVVRASNSHGLSRPSEVTPMTRTSGSDNSGNESLREIRARLAIPSLRLVAVEAMSESSLRVRWQLLVDPSLLEGVYVRYRPIRASAAALSVETVLLHQKKGEKPPNTHVITGLRPATEYEVFVTPFYEAVEGQPSSAVRSVTLESAPDAPPNDVRYVLVNSTSVRLLWSPIPNRLANGKVTGYYVRASLKTRGANTQNVGTTSCKSIGVGTGISTTNHTLQSRAYHQPKTAASSSSSPPSYTKRLHHDFETDDHYAIKPTEDLYEDPDGLRLVSFSKYSNNKRCFSPEPYATTPLISDGHYKGSVQPTKELPPNIPVKDFLEKSKTDEANICGVFTPQNRLLNFNTPCDKDVHLQPIFQFPPPPPSAPDHTLSFNRRNEVGFTRFLQQQLPYSFGGGSSFGGSSSGGSQKSHESPLVGPRFSQRSIGQPESRLVPHQEISLVVDPRMDGFKDNFFHQKVPRGPMDCQVPRSMSAGHGFRISPNSHVNADGEGYARPHEGEESPYSSTVGEGDEEHDGEEESEQNSSGSSCCSSAHIPTADGNFMECLKNSGDPPRWVSRGEPAMCNSEEDEEKQHLQKLSKLQVKSAPFKKPRPPVGGDLKSDSMFADLVTSP</sequence>
<feature type="non-terminal residue" evidence="12">
    <location>
        <position position="1175"/>
    </location>
</feature>
<feature type="compositionally biased region" description="Low complexity" evidence="9">
    <location>
        <begin position="1085"/>
        <end position="1095"/>
    </location>
</feature>
<dbReference type="PANTHER" id="PTHR10075">
    <property type="entry name" value="BASIGIN RELATED"/>
    <property type="match status" value="1"/>
</dbReference>
<dbReference type="InterPro" id="IPR013106">
    <property type="entry name" value="Ig_V-set"/>
</dbReference>
<feature type="compositionally biased region" description="Polar residues" evidence="9">
    <location>
        <begin position="580"/>
        <end position="594"/>
    </location>
</feature>
<dbReference type="Pfam" id="PF07679">
    <property type="entry name" value="I-set"/>
    <property type="match status" value="2"/>
</dbReference>
<dbReference type="EMBL" id="SEYY01015235">
    <property type="protein sequence ID" value="KAB7500095.1"/>
    <property type="molecule type" value="Genomic_DNA"/>
</dbReference>
<feature type="region of interest" description="Disordered" evidence="9">
    <location>
        <begin position="573"/>
        <end position="594"/>
    </location>
</feature>
<keyword evidence="6" id="KW-0472">Membrane</keyword>
<dbReference type="SMART" id="SM00406">
    <property type="entry name" value="IGv"/>
    <property type="match status" value="3"/>
</dbReference>
<dbReference type="Pfam" id="PF00041">
    <property type="entry name" value="fn3"/>
    <property type="match status" value="2"/>
</dbReference>
<dbReference type="GO" id="GO:0005886">
    <property type="term" value="C:plasma membrane"/>
    <property type="evidence" value="ECO:0007669"/>
    <property type="project" value="TreeGrafter"/>
</dbReference>
<dbReference type="GO" id="GO:0030424">
    <property type="term" value="C:axon"/>
    <property type="evidence" value="ECO:0007669"/>
    <property type="project" value="TreeGrafter"/>
</dbReference>
<keyword evidence="7" id="KW-1015">Disulfide bond</keyword>
<evidence type="ECO:0000259" key="11">
    <source>
        <dbReference type="PROSITE" id="PS50853"/>
    </source>
</evidence>
<dbReference type="InterPro" id="IPR003961">
    <property type="entry name" value="FN3_dom"/>
</dbReference>
<feature type="domain" description="Ig-like" evidence="10">
    <location>
        <begin position="6"/>
        <end position="99"/>
    </location>
</feature>
<evidence type="ECO:0000256" key="4">
    <source>
        <dbReference type="ARBA" id="ARBA00022737"/>
    </source>
</evidence>
<evidence type="ECO:0000256" key="5">
    <source>
        <dbReference type="ARBA" id="ARBA00022989"/>
    </source>
</evidence>
<dbReference type="GO" id="GO:0098632">
    <property type="term" value="F:cell-cell adhesion mediator activity"/>
    <property type="evidence" value="ECO:0007669"/>
    <property type="project" value="TreeGrafter"/>
</dbReference>
<feature type="compositionally biased region" description="Acidic residues" evidence="9">
    <location>
        <begin position="1072"/>
        <end position="1084"/>
    </location>
</feature>
<dbReference type="SUPFAM" id="SSF48726">
    <property type="entry name" value="Immunoglobulin"/>
    <property type="match status" value="5"/>
</dbReference>
<keyword evidence="2" id="KW-0812">Transmembrane</keyword>
<dbReference type="InterPro" id="IPR007110">
    <property type="entry name" value="Ig-like_dom"/>
</dbReference>